<dbReference type="RefSeq" id="WP_251932929.1">
    <property type="nucleotide sequence ID" value="NZ_CP098747.1"/>
</dbReference>
<feature type="transmembrane region" description="Helical" evidence="9">
    <location>
        <begin position="401"/>
        <end position="421"/>
    </location>
</feature>
<keyword evidence="3 7" id="KW-0997">Cell inner membrane</keyword>
<dbReference type="EMBL" id="CP098747">
    <property type="protein sequence ID" value="USG60122.1"/>
    <property type="molecule type" value="Genomic_DNA"/>
</dbReference>
<evidence type="ECO:0000256" key="7">
    <source>
        <dbReference type="RuleBase" id="RU369079"/>
    </source>
</evidence>
<proteinExistence type="predicted"/>
<feature type="transmembrane region" description="Helical" evidence="9">
    <location>
        <begin position="301"/>
        <end position="317"/>
    </location>
</feature>
<organism evidence="11 12">
    <name type="scientific">Sneathiella marina</name>
    <dbReference type="NCBI Taxonomy" id="2950108"/>
    <lineage>
        <taxon>Bacteria</taxon>
        <taxon>Pseudomonadati</taxon>
        <taxon>Pseudomonadota</taxon>
        <taxon>Alphaproteobacteria</taxon>
        <taxon>Sneathiellales</taxon>
        <taxon>Sneathiellaceae</taxon>
        <taxon>Sneathiella</taxon>
    </lineage>
</organism>
<evidence type="ECO:0000256" key="9">
    <source>
        <dbReference type="SAM" id="Phobius"/>
    </source>
</evidence>
<keyword evidence="12" id="KW-1185">Reference proteome</keyword>
<evidence type="ECO:0000256" key="2">
    <source>
        <dbReference type="ARBA" id="ARBA00022475"/>
    </source>
</evidence>
<keyword evidence="8" id="KW-0175">Coiled coil</keyword>
<name>A0ABY4W2L8_9PROT</name>
<evidence type="ECO:0000259" key="10">
    <source>
        <dbReference type="Pfam" id="PF06808"/>
    </source>
</evidence>
<feature type="transmembrane region" description="Helical" evidence="9">
    <location>
        <begin position="226"/>
        <end position="252"/>
    </location>
</feature>
<comment type="subcellular location">
    <subcellularLocation>
        <location evidence="1 7">Cell inner membrane</location>
        <topology evidence="1 7">Multi-pass membrane protein</topology>
    </subcellularLocation>
</comment>
<keyword evidence="6 9" id="KW-0472">Membrane</keyword>
<feature type="domain" description="TRAP C4-dicarboxylate transport system permease DctM subunit" evidence="10">
    <location>
        <begin position="218"/>
        <end position="546"/>
    </location>
</feature>
<evidence type="ECO:0000256" key="8">
    <source>
        <dbReference type="SAM" id="Coils"/>
    </source>
</evidence>
<evidence type="ECO:0000313" key="11">
    <source>
        <dbReference type="EMBL" id="USG60122.1"/>
    </source>
</evidence>
<dbReference type="PANTHER" id="PTHR33362">
    <property type="entry name" value="SIALIC ACID TRAP TRANSPORTER PERMEASE PROTEIN SIAT-RELATED"/>
    <property type="match status" value="1"/>
</dbReference>
<comment type="function">
    <text evidence="7">Part of the tripartite ATP-independent periplasmic (TRAP) transport system.</text>
</comment>
<evidence type="ECO:0000256" key="5">
    <source>
        <dbReference type="ARBA" id="ARBA00022989"/>
    </source>
</evidence>
<evidence type="ECO:0000256" key="3">
    <source>
        <dbReference type="ARBA" id="ARBA00022519"/>
    </source>
</evidence>
<feature type="transmembrane region" description="Helical" evidence="9">
    <location>
        <begin position="117"/>
        <end position="148"/>
    </location>
</feature>
<feature type="transmembrane region" description="Helical" evidence="9">
    <location>
        <begin position="324"/>
        <end position="345"/>
    </location>
</feature>
<dbReference type="Pfam" id="PF06808">
    <property type="entry name" value="DctM"/>
    <property type="match status" value="2"/>
</dbReference>
<feature type="transmembrane region" description="Helical" evidence="9">
    <location>
        <begin position="273"/>
        <end position="295"/>
    </location>
</feature>
<feature type="transmembrane region" description="Helical" evidence="9">
    <location>
        <begin position="28"/>
        <end position="45"/>
    </location>
</feature>
<dbReference type="Proteomes" id="UP001056291">
    <property type="component" value="Chromosome"/>
</dbReference>
<keyword evidence="4 9" id="KW-0812">Transmembrane</keyword>
<feature type="domain" description="TRAP C4-dicarboxylate transport system permease DctM subunit" evidence="10">
    <location>
        <begin position="12"/>
        <end position="186"/>
    </location>
</feature>
<evidence type="ECO:0000256" key="4">
    <source>
        <dbReference type="ARBA" id="ARBA00022692"/>
    </source>
</evidence>
<keyword evidence="7" id="KW-0813">Transport</keyword>
<protein>
    <submittedName>
        <fullName evidence="11">TRAP transporter large permease subunit</fullName>
    </submittedName>
</protein>
<evidence type="ECO:0000256" key="1">
    <source>
        <dbReference type="ARBA" id="ARBA00004429"/>
    </source>
</evidence>
<feature type="coiled-coil region" evidence="8">
    <location>
        <begin position="649"/>
        <end position="702"/>
    </location>
</feature>
<dbReference type="InterPro" id="IPR010656">
    <property type="entry name" value="DctM"/>
</dbReference>
<feature type="transmembrane region" description="Helical" evidence="9">
    <location>
        <begin position="357"/>
        <end position="380"/>
    </location>
</feature>
<feature type="transmembrane region" description="Helical" evidence="9">
    <location>
        <begin position="441"/>
        <end position="474"/>
    </location>
</feature>
<keyword evidence="2" id="KW-1003">Cell membrane</keyword>
<accession>A0ABY4W2L8</accession>
<gene>
    <name evidence="11" type="ORF">NBZ79_13150</name>
</gene>
<sequence>MELFFLAILILLMALALGSGYPVAFALPGSAIVTVALAALSGFLFESNPDAYFHQGGPWQWLSAGVTNLRSVYWEVERDTLIAIPLFIFMGIMLQRSKIAEDLLVTMAQLFGPVPGGLGISVVFVGALLAATTGIVGATVVAMGLISLPAMLRNNYSRPLATGTIAASGTLGQIIPPSIVLIILADQLASATDQAGTARKALHKSATGELTMPSSFDVISTSAGEMFLGAFVPGLLLVAIYMIFILGFAFIRPKAAPAVRYGGSFDRAFFGKLFMALFPPLGLIFLVLGSIIAGVATVNQAGSIGAVGAILMAGYRLKEGERGAFAPVILGLLSLAGILVVLAFFDTNIKSISDTRSAIGVTLGLMATAGLIVSIIWSSLRAYKIDNTLQEVMIETAKTTSLVFIILLGAAMLTAAFRAFGGEELVRDFLNSMPGGFWSKFVIVMAVIFVLGFFLDFIEIAVVVVPIVAPILLADPSANITAVWLGVMIGLNIQTSFLTPPFGFALFYLRGVAPPIVKTIEMYKGVIAFITLQLIALVVVGLYPQLVNYLPNRTSLTAETAPPPRNPRLEYCVEKYIADQFTATEAEFASTLAAVRGLNLSYLPKRTASALTKSFDAAESAPGLLKQAFEAEGVVEQKKDGFVPMQRVVRKLENDVRKIEAEIEENDTLVGRMRSEDQAVQKKKLEDDILELKSERDALVAKIPAEWDGVYNDFRKSLKDESTLRLQFRRASDSGYSTVKDFMNVLRSNDAFAALQADLMKLKEELLVKEPAELVPEVEALTKRFNDVTGADEIRSGLSKVRRPLKAKTPKIDKAVKEMDKVVKKYDTQLAWREKAGVNLLSGLETYAEQMLGTLGVRLQTKMTKEQALFVAGCRSGHKDISHNF</sequence>
<dbReference type="PANTHER" id="PTHR33362:SF7">
    <property type="entry name" value="SLL1103 PROTEIN"/>
    <property type="match status" value="1"/>
</dbReference>
<feature type="transmembrane region" description="Helical" evidence="9">
    <location>
        <begin position="160"/>
        <end position="185"/>
    </location>
</feature>
<keyword evidence="5 9" id="KW-1133">Transmembrane helix</keyword>
<dbReference type="InterPro" id="IPR004681">
    <property type="entry name" value="TRAP_DctM"/>
</dbReference>
<reference evidence="11" key="1">
    <citation type="submission" date="2022-06" db="EMBL/GenBank/DDBJ databases">
        <title>Sneathiella actinostolidae sp. nov., isolated from a sea anemonein the Western Pacific Ocean.</title>
        <authorList>
            <person name="Wei M.J."/>
        </authorList>
    </citation>
    <scope>NUCLEOTIDE SEQUENCE</scope>
    <source>
        <strain evidence="11">PHK-P5</strain>
    </source>
</reference>
<feature type="transmembrane region" description="Helical" evidence="9">
    <location>
        <begin position="522"/>
        <end position="543"/>
    </location>
</feature>
<evidence type="ECO:0000256" key="6">
    <source>
        <dbReference type="ARBA" id="ARBA00023136"/>
    </source>
</evidence>
<evidence type="ECO:0000313" key="12">
    <source>
        <dbReference type="Proteomes" id="UP001056291"/>
    </source>
</evidence>